<evidence type="ECO:0000256" key="1">
    <source>
        <dbReference type="SAM" id="Coils"/>
    </source>
</evidence>
<sequence length="292" mass="33969">MQSFFEAGLRVVDYGILFFLYSAIGWLVESIYVSVSKGHWVNRGFLNGPICPVYGTGAILIILLLTPLKEYPPLVFLTSLLVVSIVEYVTAWILETIFHAKWWDYSNKRFNIKGRVCLLNALEFGVLGLALMYGIHPCVTELLGRISVRWHWIILAVIVIAFVFDLVFSTRTALRLRGDMANSRKWREDLEKLLESLPKPEVIRNLEERWEQASEEGRQWLEQVKQRLAEYRSAEEEQRKRKQNRLLRAFPNLSQSKVEMAGRLSELRNRLEGWLKEHGRETGDSREDEKKG</sequence>
<feature type="transmembrane region" description="Helical" evidence="2">
    <location>
        <begin position="12"/>
        <end position="33"/>
    </location>
</feature>
<protein>
    <submittedName>
        <fullName evidence="3">Uncharacterized protein</fullName>
    </submittedName>
</protein>
<dbReference type="AlphaFoldDB" id="A0A926I2H7"/>
<feature type="coiled-coil region" evidence="1">
    <location>
        <begin position="203"/>
        <end position="241"/>
    </location>
</feature>
<evidence type="ECO:0000313" key="4">
    <source>
        <dbReference type="Proteomes" id="UP000657006"/>
    </source>
</evidence>
<dbReference type="RefSeq" id="WP_177720124.1">
    <property type="nucleotide sequence ID" value="NZ_JACRSQ010000016.1"/>
</dbReference>
<keyword evidence="2" id="KW-0812">Transmembrane</keyword>
<reference evidence="3" key="1">
    <citation type="submission" date="2020-08" db="EMBL/GenBank/DDBJ databases">
        <title>Genome public.</title>
        <authorList>
            <person name="Liu C."/>
            <person name="Sun Q."/>
        </authorList>
    </citation>
    <scope>NUCLEOTIDE SEQUENCE</scope>
    <source>
        <strain evidence="3">NSJ-32</strain>
    </source>
</reference>
<evidence type="ECO:0000313" key="3">
    <source>
        <dbReference type="EMBL" id="MBC8544071.1"/>
    </source>
</evidence>
<dbReference type="InterPro" id="IPR010540">
    <property type="entry name" value="CmpB_TMEM229"/>
</dbReference>
<keyword evidence="4" id="KW-1185">Reference proteome</keyword>
<comment type="caution">
    <text evidence="3">The sequence shown here is derived from an EMBL/GenBank/DDBJ whole genome shotgun (WGS) entry which is preliminary data.</text>
</comment>
<feature type="transmembrane region" description="Helical" evidence="2">
    <location>
        <begin position="150"/>
        <end position="168"/>
    </location>
</feature>
<dbReference type="EMBL" id="JACRSQ010000016">
    <property type="protein sequence ID" value="MBC8544071.1"/>
    <property type="molecule type" value="Genomic_DNA"/>
</dbReference>
<feature type="transmembrane region" description="Helical" evidence="2">
    <location>
        <begin position="115"/>
        <end position="135"/>
    </location>
</feature>
<gene>
    <name evidence="3" type="ORF">H8730_10985</name>
</gene>
<dbReference type="Pfam" id="PF06541">
    <property type="entry name" value="ABC_trans_CmpB"/>
    <property type="match status" value="1"/>
</dbReference>
<dbReference type="Proteomes" id="UP000657006">
    <property type="component" value="Unassembled WGS sequence"/>
</dbReference>
<feature type="transmembrane region" description="Helical" evidence="2">
    <location>
        <begin position="45"/>
        <end position="68"/>
    </location>
</feature>
<keyword evidence="2" id="KW-1133">Transmembrane helix</keyword>
<feature type="transmembrane region" description="Helical" evidence="2">
    <location>
        <begin position="74"/>
        <end position="94"/>
    </location>
</feature>
<keyword evidence="1" id="KW-0175">Coiled coil</keyword>
<name>A0A926I2H7_9FIRM</name>
<organism evidence="3 4">
    <name type="scientific">Bianquea renquensis</name>
    <dbReference type="NCBI Taxonomy" id="2763661"/>
    <lineage>
        <taxon>Bacteria</taxon>
        <taxon>Bacillati</taxon>
        <taxon>Bacillota</taxon>
        <taxon>Clostridia</taxon>
        <taxon>Eubacteriales</taxon>
        <taxon>Bianqueaceae</taxon>
        <taxon>Bianquea</taxon>
    </lineage>
</organism>
<keyword evidence="2" id="KW-0472">Membrane</keyword>
<proteinExistence type="predicted"/>
<evidence type="ECO:0000256" key="2">
    <source>
        <dbReference type="SAM" id="Phobius"/>
    </source>
</evidence>
<accession>A0A926I2H7</accession>